<evidence type="ECO:0000313" key="2">
    <source>
        <dbReference type="EMBL" id="CAF4406173.1"/>
    </source>
</evidence>
<feature type="transmembrane region" description="Helical" evidence="1">
    <location>
        <begin position="52"/>
        <end position="77"/>
    </location>
</feature>
<accession>A0A820PKA4</accession>
<dbReference type="Proteomes" id="UP000663844">
    <property type="component" value="Unassembled WGS sequence"/>
</dbReference>
<organism evidence="2 3">
    <name type="scientific">Adineta steineri</name>
    <dbReference type="NCBI Taxonomy" id="433720"/>
    <lineage>
        <taxon>Eukaryota</taxon>
        <taxon>Metazoa</taxon>
        <taxon>Spiralia</taxon>
        <taxon>Gnathifera</taxon>
        <taxon>Rotifera</taxon>
        <taxon>Eurotatoria</taxon>
        <taxon>Bdelloidea</taxon>
        <taxon>Adinetida</taxon>
        <taxon>Adinetidae</taxon>
        <taxon>Adineta</taxon>
    </lineage>
</organism>
<feature type="non-terminal residue" evidence="2">
    <location>
        <position position="1"/>
    </location>
</feature>
<name>A0A820PKA4_9BILA</name>
<evidence type="ECO:0000256" key="1">
    <source>
        <dbReference type="SAM" id="Phobius"/>
    </source>
</evidence>
<sequence>MAVSYWMTVKWLRQRSKQLLEKDINSSMKSHVAKKNQSVAVDKRFFRNLIALLKILVPKIFCGESLFLALVAASLIARTY</sequence>
<comment type="caution">
    <text evidence="2">The sequence shown here is derived from an EMBL/GenBank/DDBJ whole genome shotgun (WGS) entry which is preliminary data.</text>
</comment>
<gene>
    <name evidence="2" type="ORF">OXD698_LOCUS51751</name>
</gene>
<dbReference type="AlphaFoldDB" id="A0A820PKA4"/>
<dbReference type="EMBL" id="CAJOAZ010027006">
    <property type="protein sequence ID" value="CAF4406173.1"/>
    <property type="molecule type" value="Genomic_DNA"/>
</dbReference>
<evidence type="ECO:0000313" key="3">
    <source>
        <dbReference type="Proteomes" id="UP000663844"/>
    </source>
</evidence>
<protein>
    <submittedName>
        <fullName evidence="2">Uncharacterized protein</fullName>
    </submittedName>
</protein>
<keyword evidence="1" id="KW-0472">Membrane</keyword>
<reference evidence="2" key="1">
    <citation type="submission" date="2021-02" db="EMBL/GenBank/DDBJ databases">
        <authorList>
            <person name="Nowell W R."/>
        </authorList>
    </citation>
    <scope>NUCLEOTIDE SEQUENCE</scope>
</reference>
<keyword evidence="1" id="KW-0812">Transmembrane</keyword>
<proteinExistence type="predicted"/>
<keyword evidence="1" id="KW-1133">Transmembrane helix</keyword>